<dbReference type="EMBL" id="BAABFL010000133">
    <property type="protein sequence ID" value="GAA4649404.1"/>
    <property type="molecule type" value="Genomic_DNA"/>
</dbReference>
<dbReference type="RefSeq" id="WP_345195237.1">
    <property type="nucleotide sequence ID" value="NZ_BAABFL010000133.1"/>
</dbReference>
<protein>
    <submittedName>
        <fullName evidence="1">Uncharacterized protein</fullName>
    </submittedName>
</protein>
<evidence type="ECO:0000313" key="2">
    <source>
        <dbReference type="Proteomes" id="UP001500604"/>
    </source>
</evidence>
<evidence type="ECO:0000313" key="1">
    <source>
        <dbReference type="EMBL" id="GAA4649404.1"/>
    </source>
</evidence>
<proteinExistence type="predicted"/>
<organism evidence="1 2">
    <name type="scientific">Kistimonas scapharcae</name>
    <dbReference type="NCBI Taxonomy" id="1036133"/>
    <lineage>
        <taxon>Bacteria</taxon>
        <taxon>Pseudomonadati</taxon>
        <taxon>Pseudomonadota</taxon>
        <taxon>Gammaproteobacteria</taxon>
        <taxon>Oceanospirillales</taxon>
        <taxon>Endozoicomonadaceae</taxon>
        <taxon>Kistimonas</taxon>
    </lineage>
</organism>
<dbReference type="Proteomes" id="UP001500604">
    <property type="component" value="Unassembled WGS sequence"/>
</dbReference>
<accession>A0ABP8V090</accession>
<comment type="caution">
    <text evidence="1">The sequence shown here is derived from an EMBL/GenBank/DDBJ whole genome shotgun (WGS) entry which is preliminary data.</text>
</comment>
<sequence>MQQADTPTDQQALEEERKVFCDFIDTSIQSDSGEQQDLESVLLIYLTGRLHAAEQDGKNIIFKIQLICMMAQELLTNKNIKQPQPLLNLLRLKYNVFLLELQGMSIDISDRIENSGIIPCQKVQELQMSFEHSMRYFIMDNPDSHDSIEFNENCSIPLSCIRHLKRNIMNNSYYLYDSRNPEYTHLLPSSHTIDERKNAIPVFFLQFSSLLNQNRDLTSLICQYITEDMGFSLTSILSSLLRVLLGPQIQLCESTISINTVITREQPVSLDSDDFVVTMKCLAHPVLDSIYTDAFGNHENLSQIREEWSQTQIWAEASLSFSSTTPDTVQFAPLEIHLTLPR</sequence>
<keyword evidence="2" id="KW-1185">Reference proteome</keyword>
<reference evidence="2" key="1">
    <citation type="journal article" date="2019" name="Int. J. Syst. Evol. Microbiol.">
        <title>The Global Catalogue of Microorganisms (GCM) 10K type strain sequencing project: providing services to taxonomists for standard genome sequencing and annotation.</title>
        <authorList>
            <consortium name="The Broad Institute Genomics Platform"/>
            <consortium name="The Broad Institute Genome Sequencing Center for Infectious Disease"/>
            <person name="Wu L."/>
            <person name="Ma J."/>
        </authorList>
    </citation>
    <scope>NUCLEOTIDE SEQUENCE [LARGE SCALE GENOMIC DNA]</scope>
    <source>
        <strain evidence="2">JCM 17805</strain>
    </source>
</reference>
<name>A0ABP8V090_9GAMM</name>
<gene>
    <name evidence="1" type="ORF">GCM10023116_16780</name>
</gene>